<dbReference type="EMBL" id="CP144089">
    <property type="protein sequence ID" value="WWD01963.1"/>
    <property type="molecule type" value="Genomic_DNA"/>
</dbReference>
<keyword evidence="3" id="KW-1185">Reference proteome</keyword>
<reference evidence="2 3" key="1">
    <citation type="submission" date="2024-01" db="EMBL/GenBank/DDBJ databases">
        <title>Comparative genomics of Cryptococcus and Kwoniella reveals pathogenesis evolution and contrasting modes of karyotype evolution via chromosome fusion or intercentromeric recombination.</title>
        <authorList>
            <person name="Coelho M.A."/>
            <person name="David-Palma M."/>
            <person name="Shea T."/>
            <person name="Bowers K."/>
            <person name="McGinley-Smith S."/>
            <person name="Mohammad A.W."/>
            <person name="Gnirke A."/>
            <person name="Yurkov A.M."/>
            <person name="Nowrousian M."/>
            <person name="Sun S."/>
            <person name="Cuomo C.A."/>
            <person name="Heitman J."/>
        </authorList>
    </citation>
    <scope>NUCLEOTIDE SEQUENCE [LARGE SCALE GENOMIC DNA]</scope>
    <source>
        <strain evidence="2 3">PYCC6329</strain>
    </source>
</reference>
<evidence type="ECO:0000256" key="1">
    <source>
        <dbReference type="SAM" id="MobiDB-lite"/>
    </source>
</evidence>
<feature type="compositionally biased region" description="Low complexity" evidence="1">
    <location>
        <begin position="174"/>
        <end position="188"/>
    </location>
</feature>
<evidence type="ECO:0000313" key="2">
    <source>
        <dbReference type="EMBL" id="WWD01963.1"/>
    </source>
</evidence>
<feature type="compositionally biased region" description="Basic and acidic residues" evidence="1">
    <location>
        <begin position="265"/>
        <end position="281"/>
    </location>
</feature>
<dbReference type="AlphaFoldDB" id="A0AAX4K7X8"/>
<feature type="compositionally biased region" description="Low complexity" evidence="1">
    <location>
        <begin position="112"/>
        <end position="137"/>
    </location>
</feature>
<protein>
    <recommendedName>
        <fullName evidence="4">C2H2-type domain-containing protein</fullName>
    </recommendedName>
</protein>
<name>A0AAX4K7X8_9TREE</name>
<accession>A0AAX4K7X8</accession>
<dbReference type="GeneID" id="91098805"/>
<feature type="region of interest" description="Disordered" evidence="1">
    <location>
        <begin position="168"/>
        <end position="188"/>
    </location>
</feature>
<feature type="compositionally biased region" description="Acidic residues" evidence="1">
    <location>
        <begin position="232"/>
        <end position="264"/>
    </location>
</feature>
<evidence type="ECO:0000313" key="3">
    <source>
        <dbReference type="Proteomes" id="UP001358614"/>
    </source>
</evidence>
<feature type="region of interest" description="Disordered" evidence="1">
    <location>
        <begin position="216"/>
        <end position="350"/>
    </location>
</feature>
<proteinExistence type="predicted"/>
<gene>
    <name evidence="2" type="ORF">V865_000001</name>
</gene>
<organism evidence="2 3">
    <name type="scientific">Kwoniella europaea PYCC6329</name>
    <dbReference type="NCBI Taxonomy" id="1423913"/>
    <lineage>
        <taxon>Eukaryota</taxon>
        <taxon>Fungi</taxon>
        <taxon>Dikarya</taxon>
        <taxon>Basidiomycota</taxon>
        <taxon>Agaricomycotina</taxon>
        <taxon>Tremellomycetes</taxon>
        <taxon>Tremellales</taxon>
        <taxon>Cryptococcaceae</taxon>
        <taxon>Kwoniella</taxon>
    </lineage>
</organism>
<evidence type="ECO:0008006" key="4">
    <source>
        <dbReference type="Google" id="ProtNLM"/>
    </source>
</evidence>
<sequence>MPREPTPARHSGRCNPCGKQYADLIDHFKKKHKGDRFTKKDISDTEVVVCICGRLVLNANGLNKHRLRFNCPAYSPSYRSTQSLSRSLTPAPSISSLLQNAASGFGSALSSAPSASGHVPARSSVLSSPLSSLSGTPPLTPPGIRSSFTTPSPSGLSVGNLWINSSPLTPPNTSPITPTRSRSSSRVVTRTVYNYDQGDYFGEGMEEDEAGWIEKEEEEDIQYRQSVQPEVLQEEEEVDELEEEEVDELEESGNEEQVEDNGEPYDDRSWCEDEERTVSDEERWEPEQGGLDQGGMEMDLDQTGGGTGQEDLGEDEGLDSDLEYLLGEDEQEGSPWASDEQNRGGQQGTP</sequence>
<dbReference type="RefSeq" id="XP_066079930.1">
    <property type="nucleotide sequence ID" value="XM_066223833.1"/>
</dbReference>
<dbReference type="Proteomes" id="UP001358614">
    <property type="component" value="Chromosome 1"/>
</dbReference>
<feature type="compositionally biased region" description="Acidic residues" evidence="1">
    <location>
        <begin position="311"/>
        <end position="332"/>
    </location>
</feature>
<dbReference type="KEGG" id="ker:91098805"/>
<feature type="region of interest" description="Disordered" evidence="1">
    <location>
        <begin position="112"/>
        <end position="151"/>
    </location>
</feature>